<dbReference type="Proteomes" id="UP000274756">
    <property type="component" value="Unassembled WGS sequence"/>
</dbReference>
<evidence type="ECO:0000313" key="11">
    <source>
        <dbReference type="Proteomes" id="UP000274756"/>
    </source>
</evidence>
<feature type="domain" description="C2H2-type" evidence="8">
    <location>
        <begin position="34"/>
        <end position="61"/>
    </location>
</feature>
<evidence type="ECO:0000256" key="3">
    <source>
        <dbReference type="ARBA" id="ARBA00022737"/>
    </source>
</evidence>
<dbReference type="STRING" id="318479.A0A158Q5M7"/>
<keyword evidence="11" id="KW-1185">Reference proteome</keyword>
<reference evidence="9 11" key="2">
    <citation type="submission" date="2018-11" db="EMBL/GenBank/DDBJ databases">
        <authorList>
            <consortium name="Pathogen Informatics"/>
        </authorList>
    </citation>
    <scope>NUCLEOTIDE SEQUENCE [LARGE SCALE GENOMIC DNA]</scope>
</reference>
<keyword evidence="6" id="KW-0539">Nucleus</keyword>
<reference evidence="12" key="1">
    <citation type="submission" date="2016-04" db="UniProtKB">
        <authorList>
            <consortium name="WormBaseParasite"/>
        </authorList>
    </citation>
    <scope>IDENTIFICATION</scope>
</reference>
<sequence>MKNVYIFIFTNLFEISLIILTDKIQKEKAKRKTFRCGQCGRTYETFYNYKEHLAKHDGKLFECLICKKQLSGQSALSRHSKIHDKPHECVICSNRFSSTYDLDCHFSYYHSTFKRFKCEYCDRVLYNYSGKLRHERLCVRKKIGIEQKSSINDPEKFQLKSQKIEQLPNESKTNLPQSLKQREVTEGGRIKFHIMDILSDIPHFDAKNQKATNS</sequence>
<keyword evidence="2" id="KW-0479">Metal-binding</keyword>
<accession>A0A158Q5M7</accession>
<dbReference type="Pfam" id="PF00096">
    <property type="entry name" value="zf-C2H2"/>
    <property type="match status" value="1"/>
</dbReference>
<dbReference type="PANTHER" id="PTHR24394:SF29">
    <property type="entry name" value="MYONEURIN"/>
    <property type="match status" value="1"/>
</dbReference>
<dbReference type="OrthoDB" id="6077919at2759"/>
<dbReference type="Gene3D" id="3.30.160.60">
    <property type="entry name" value="Classic Zinc Finger"/>
    <property type="match status" value="2"/>
</dbReference>
<protein>
    <submittedName>
        <fullName evidence="12">C2H2-type domain-containing protein</fullName>
    </submittedName>
</protein>
<evidence type="ECO:0000256" key="4">
    <source>
        <dbReference type="ARBA" id="ARBA00022771"/>
    </source>
</evidence>
<dbReference type="AlphaFoldDB" id="A0A158Q5M7"/>
<name>A0A158Q5M7_DRAME</name>
<dbReference type="SUPFAM" id="SSF57667">
    <property type="entry name" value="beta-beta-alpha zinc fingers"/>
    <property type="match status" value="2"/>
</dbReference>
<dbReference type="InterPro" id="IPR036236">
    <property type="entry name" value="Znf_C2H2_sf"/>
</dbReference>
<keyword evidence="4 7" id="KW-0863">Zinc-finger</keyword>
<gene>
    <name evidence="9" type="ORF">DME_LOCUS1975</name>
</gene>
<dbReference type="PROSITE" id="PS00028">
    <property type="entry name" value="ZINC_FINGER_C2H2_1"/>
    <property type="match status" value="2"/>
</dbReference>
<dbReference type="GO" id="GO:0008270">
    <property type="term" value="F:zinc ion binding"/>
    <property type="evidence" value="ECO:0007669"/>
    <property type="project" value="UniProtKB-KW"/>
</dbReference>
<dbReference type="Proteomes" id="UP000038040">
    <property type="component" value="Unplaced"/>
</dbReference>
<evidence type="ECO:0000313" key="9">
    <source>
        <dbReference type="EMBL" id="VDN52002.1"/>
    </source>
</evidence>
<organism evidence="10 12">
    <name type="scientific">Dracunculus medinensis</name>
    <name type="common">Guinea worm</name>
    <dbReference type="NCBI Taxonomy" id="318479"/>
    <lineage>
        <taxon>Eukaryota</taxon>
        <taxon>Metazoa</taxon>
        <taxon>Ecdysozoa</taxon>
        <taxon>Nematoda</taxon>
        <taxon>Chromadorea</taxon>
        <taxon>Rhabditida</taxon>
        <taxon>Spirurina</taxon>
        <taxon>Dracunculoidea</taxon>
        <taxon>Dracunculidae</taxon>
        <taxon>Dracunculus</taxon>
    </lineage>
</organism>
<evidence type="ECO:0000256" key="2">
    <source>
        <dbReference type="ARBA" id="ARBA00022723"/>
    </source>
</evidence>
<keyword evidence="3" id="KW-0677">Repeat</keyword>
<evidence type="ECO:0000259" key="8">
    <source>
        <dbReference type="PROSITE" id="PS50157"/>
    </source>
</evidence>
<dbReference type="InterPro" id="IPR013087">
    <property type="entry name" value="Znf_C2H2_type"/>
</dbReference>
<dbReference type="PROSITE" id="PS50157">
    <property type="entry name" value="ZINC_FINGER_C2H2_2"/>
    <property type="match status" value="2"/>
</dbReference>
<evidence type="ECO:0000256" key="7">
    <source>
        <dbReference type="PROSITE-ProRule" id="PRU00042"/>
    </source>
</evidence>
<dbReference type="GO" id="GO:0005634">
    <property type="term" value="C:nucleus"/>
    <property type="evidence" value="ECO:0007669"/>
    <property type="project" value="UniProtKB-SubCell"/>
</dbReference>
<feature type="domain" description="C2H2-type" evidence="8">
    <location>
        <begin position="61"/>
        <end position="88"/>
    </location>
</feature>
<dbReference type="PANTHER" id="PTHR24394">
    <property type="entry name" value="ZINC FINGER PROTEIN"/>
    <property type="match status" value="1"/>
</dbReference>
<dbReference type="SMART" id="SM00355">
    <property type="entry name" value="ZnF_C2H2"/>
    <property type="match status" value="4"/>
</dbReference>
<evidence type="ECO:0000313" key="12">
    <source>
        <dbReference type="WBParaSite" id="DME_0000777801-mRNA-1"/>
    </source>
</evidence>
<dbReference type="WBParaSite" id="DME_0000777801-mRNA-1">
    <property type="protein sequence ID" value="DME_0000777801-mRNA-1"/>
    <property type="gene ID" value="DME_0000777801"/>
</dbReference>
<dbReference type="GO" id="GO:0000981">
    <property type="term" value="F:DNA-binding transcription factor activity, RNA polymerase II-specific"/>
    <property type="evidence" value="ECO:0007669"/>
    <property type="project" value="TreeGrafter"/>
</dbReference>
<keyword evidence="5" id="KW-0862">Zinc</keyword>
<proteinExistence type="predicted"/>
<evidence type="ECO:0000256" key="6">
    <source>
        <dbReference type="ARBA" id="ARBA00023242"/>
    </source>
</evidence>
<comment type="subcellular location">
    <subcellularLocation>
        <location evidence="1">Nucleus</location>
    </subcellularLocation>
</comment>
<evidence type="ECO:0000256" key="5">
    <source>
        <dbReference type="ARBA" id="ARBA00022833"/>
    </source>
</evidence>
<evidence type="ECO:0000313" key="10">
    <source>
        <dbReference type="Proteomes" id="UP000038040"/>
    </source>
</evidence>
<dbReference type="EMBL" id="UYYG01000040">
    <property type="protein sequence ID" value="VDN52002.1"/>
    <property type="molecule type" value="Genomic_DNA"/>
</dbReference>
<evidence type="ECO:0000256" key="1">
    <source>
        <dbReference type="ARBA" id="ARBA00004123"/>
    </source>
</evidence>